<dbReference type="InterPro" id="IPR036737">
    <property type="entry name" value="OmpA-like_sf"/>
</dbReference>
<reference evidence="3 4" key="1">
    <citation type="submission" date="2018-01" db="EMBL/GenBank/DDBJ databases">
        <title>Draft genome sequence of Sphaerisporangium sp. 7K107.</title>
        <authorList>
            <person name="Sahin N."/>
            <person name="Saygin H."/>
            <person name="Ay H."/>
        </authorList>
    </citation>
    <scope>NUCLEOTIDE SEQUENCE [LARGE SCALE GENOMIC DNA]</scope>
    <source>
        <strain evidence="3 4">7K107</strain>
    </source>
</reference>
<dbReference type="Gene3D" id="3.30.1330.60">
    <property type="entry name" value="OmpA-like domain"/>
    <property type="match status" value="1"/>
</dbReference>
<dbReference type="GO" id="GO:0016020">
    <property type="term" value="C:membrane"/>
    <property type="evidence" value="ECO:0007669"/>
    <property type="project" value="UniProtKB-UniRule"/>
</dbReference>
<name>A0A2W2HJD7_9ACTN</name>
<evidence type="ECO:0000313" key="4">
    <source>
        <dbReference type="Proteomes" id="UP000248544"/>
    </source>
</evidence>
<evidence type="ECO:0000313" key="3">
    <source>
        <dbReference type="EMBL" id="PZG49788.1"/>
    </source>
</evidence>
<organism evidence="3 4">
    <name type="scientific">Spongiactinospora gelatinilytica</name>
    <dbReference type="NCBI Taxonomy" id="2666298"/>
    <lineage>
        <taxon>Bacteria</taxon>
        <taxon>Bacillati</taxon>
        <taxon>Actinomycetota</taxon>
        <taxon>Actinomycetes</taxon>
        <taxon>Streptosporangiales</taxon>
        <taxon>Streptosporangiaceae</taxon>
        <taxon>Spongiactinospora</taxon>
    </lineage>
</organism>
<keyword evidence="1" id="KW-0472">Membrane</keyword>
<dbReference type="PROSITE" id="PS51123">
    <property type="entry name" value="OMPA_2"/>
    <property type="match status" value="1"/>
</dbReference>
<dbReference type="InterPro" id="IPR006665">
    <property type="entry name" value="OmpA-like"/>
</dbReference>
<evidence type="ECO:0000259" key="2">
    <source>
        <dbReference type="PROSITE" id="PS51123"/>
    </source>
</evidence>
<gene>
    <name evidence="3" type="ORF">C1I98_11415</name>
</gene>
<feature type="domain" description="OmpA-like" evidence="2">
    <location>
        <begin position="1"/>
        <end position="74"/>
    </location>
</feature>
<dbReference type="EMBL" id="POUA01000066">
    <property type="protein sequence ID" value="PZG49788.1"/>
    <property type="molecule type" value="Genomic_DNA"/>
</dbReference>
<keyword evidence="4" id="KW-1185">Reference proteome</keyword>
<comment type="caution">
    <text evidence="3">The sequence shown here is derived from an EMBL/GenBank/DDBJ whole genome shotgun (WGS) entry which is preliminary data.</text>
</comment>
<dbReference type="Proteomes" id="UP000248544">
    <property type="component" value="Unassembled WGS sequence"/>
</dbReference>
<dbReference type="SUPFAM" id="SSF103088">
    <property type="entry name" value="OmpA-like"/>
    <property type="match status" value="1"/>
</dbReference>
<sequence length="75" mass="7799">MIGHTDRQVMPPGGEYASNTELGLARAVVVREILRAGARIPTAGFALSSMGGTMPPFRGDARNSTVTLRISGAEG</sequence>
<accession>A0A2W2HJD7</accession>
<proteinExistence type="predicted"/>
<dbReference type="RefSeq" id="WP_158557995.1">
    <property type="nucleotide sequence ID" value="NZ_POUA01000066.1"/>
</dbReference>
<evidence type="ECO:0000256" key="1">
    <source>
        <dbReference type="PROSITE-ProRule" id="PRU00473"/>
    </source>
</evidence>
<protein>
    <recommendedName>
        <fullName evidence="2">OmpA-like domain-containing protein</fullName>
    </recommendedName>
</protein>
<dbReference type="AlphaFoldDB" id="A0A2W2HJD7"/>